<organism evidence="2 3">
    <name type="scientific">Mycena citricolor</name>
    <dbReference type="NCBI Taxonomy" id="2018698"/>
    <lineage>
        <taxon>Eukaryota</taxon>
        <taxon>Fungi</taxon>
        <taxon>Dikarya</taxon>
        <taxon>Basidiomycota</taxon>
        <taxon>Agaricomycotina</taxon>
        <taxon>Agaricomycetes</taxon>
        <taxon>Agaricomycetidae</taxon>
        <taxon>Agaricales</taxon>
        <taxon>Marasmiineae</taxon>
        <taxon>Mycenaceae</taxon>
        <taxon>Mycena</taxon>
    </lineage>
</organism>
<name>A0AAD2HEV5_9AGAR</name>
<dbReference type="InterPro" id="IPR011059">
    <property type="entry name" value="Metal-dep_hydrolase_composite"/>
</dbReference>
<dbReference type="Gene3D" id="3.20.20.140">
    <property type="entry name" value="Metal-dependent hydrolases"/>
    <property type="match status" value="2"/>
</dbReference>
<accession>A0AAD2HEV5</accession>
<dbReference type="PANTHER" id="PTHR43668">
    <property type="entry name" value="ALLANTOINASE"/>
    <property type="match status" value="1"/>
</dbReference>
<dbReference type="Pfam" id="PF01979">
    <property type="entry name" value="Amidohydro_1"/>
    <property type="match status" value="1"/>
</dbReference>
<dbReference type="AlphaFoldDB" id="A0AAD2HEV5"/>
<evidence type="ECO:0000259" key="1">
    <source>
        <dbReference type="Pfam" id="PF01979"/>
    </source>
</evidence>
<reference evidence="2" key="1">
    <citation type="submission" date="2023-11" db="EMBL/GenBank/DDBJ databases">
        <authorList>
            <person name="De Vega J J."/>
            <person name="De Vega J J."/>
        </authorList>
    </citation>
    <scope>NUCLEOTIDE SEQUENCE</scope>
</reference>
<dbReference type="Proteomes" id="UP001295794">
    <property type="component" value="Unassembled WGS sequence"/>
</dbReference>
<comment type="caution">
    <text evidence="2">The sequence shown here is derived from an EMBL/GenBank/DDBJ whole genome shotgun (WGS) entry which is preliminary data.</text>
</comment>
<dbReference type="InterPro" id="IPR050138">
    <property type="entry name" value="DHOase/Allantoinase_Hydrolase"/>
</dbReference>
<dbReference type="SUPFAM" id="SSF51556">
    <property type="entry name" value="Metallo-dependent hydrolases"/>
    <property type="match status" value="1"/>
</dbReference>
<proteinExistence type="predicted"/>
<dbReference type="InterPro" id="IPR006680">
    <property type="entry name" value="Amidohydro-rel"/>
</dbReference>
<keyword evidence="3" id="KW-1185">Reference proteome</keyword>
<dbReference type="GO" id="GO:0004038">
    <property type="term" value="F:allantoinase activity"/>
    <property type="evidence" value="ECO:0007669"/>
    <property type="project" value="TreeGrafter"/>
</dbReference>
<sequence>MEKGVAHPSFLLPVQNVQAPKPKRQTRARALRLALVALAALSATWTYLSLSHSPSHAVAVPMNAQSVLAHCAALKLTPGPPDDFHSRTVSDRFQKGTKATLIKNATIWTGAEDGHEIVYGDILLDNGIIQQVGEVDVSAYKHVSVLDAAGAWVTPGIVDLHSHLGVYSAPALEGASDGNSVAGLTLPWMRSLDGLNTHDDAYRLSIAGGVTTADVLPGSADAIGGQAFVIKLRPTAERSSSAMLLEPPFTLNGTFVDPTKRPRWRQMKHACGENPSRVYSGTRMDTQWAFRQAYETARLIKEKQDAFCTKAEAGLWAGLGDFPDNLQWEALVDVLRGRVKVQNHCYEAVDFDGMIRLTNEFKFSIATFHHAHEAYLVPDLIKKAYGKPPAIAIFAGNDKYKREAYRGSVFAPRILADNGLDVVMKSDHPVIDSRHLIYEAQQAHYYGLPAHLALASVTTTPTKAMGMEHRIGSLIAGFDADVVVWDSHPLTLGATPSHVFIDGIAQLEKPHILVKPKSFQKVPATPDFEKETKAAIEYEGLPPLEPVKAKSDVVVFQNVGSIFSKDQSTRRITQIFGAASTAEQTSVVVEKGQIVCTGNCAVAQDAEYIDLEGGSITPGFITYGSGLGLSHITDEYSTVDGNVLNPLEDTIPDIVSSTVIKAVDGLLFETRNALTAYHAGVTGAITDPVGGFLTGLGTYFSTGAAHKLSDGAIIQSVTGLHVKLSMSAGASVSTQVAALRRLLLGKGKGDIGEQFSQVTDGKIPLVVYAESADIIATLLVLKKEVEASTGKAFKLTITGATEAHLLAKELGAAGVGIILNPRPFPGLWEQRRVLAGPPLTHRSAIATLVSHNVTVGISTLEPALARGIPFDVYWAGIEADGLLSKAETLALGSSNLETLLGVTEASTDLVARKGGDDYEGKVVAIISARTSTVDLV</sequence>
<dbReference type="GO" id="GO:0006145">
    <property type="term" value="P:purine nucleobase catabolic process"/>
    <property type="evidence" value="ECO:0007669"/>
    <property type="project" value="TreeGrafter"/>
</dbReference>
<protein>
    <recommendedName>
        <fullName evidence="1">Amidohydrolase-related domain-containing protein</fullName>
    </recommendedName>
</protein>
<dbReference type="EMBL" id="CAVNYO010000186">
    <property type="protein sequence ID" value="CAK5272807.1"/>
    <property type="molecule type" value="Genomic_DNA"/>
</dbReference>
<evidence type="ECO:0000313" key="2">
    <source>
        <dbReference type="EMBL" id="CAK5272807.1"/>
    </source>
</evidence>
<gene>
    <name evidence="2" type="ORF">MYCIT1_LOCUS18719</name>
</gene>
<dbReference type="PANTHER" id="PTHR43668:SF5">
    <property type="entry name" value="AMIDOHYDROLASE 3 DOMAIN-CONTAINING PROTEIN"/>
    <property type="match status" value="1"/>
</dbReference>
<evidence type="ECO:0000313" key="3">
    <source>
        <dbReference type="Proteomes" id="UP001295794"/>
    </source>
</evidence>
<feature type="domain" description="Amidohydrolase-related" evidence="1">
    <location>
        <begin position="411"/>
        <end position="501"/>
    </location>
</feature>
<dbReference type="GO" id="GO:0005737">
    <property type="term" value="C:cytoplasm"/>
    <property type="evidence" value="ECO:0007669"/>
    <property type="project" value="TreeGrafter"/>
</dbReference>
<dbReference type="InterPro" id="IPR032466">
    <property type="entry name" value="Metal_Hydrolase"/>
</dbReference>
<dbReference type="SUPFAM" id="SSF51338">
    <property type="entry name" value="Composite domain of metallo-dependent hydrolases"/>
    <property type="match status" value="2"/>
</dbReference>